<protein>
    <recommendedName>
        <fullName evidence="4">DUF4345 domain-containing protein</fullName>
    </recommendedName>
</protein>
<evidence type="ECO:0008006" key="4">
    <source>
        <dbReference type="Google" id="ProtNLM"/>
    </source>
</evidence>
<keyword evidence="3" id="KW-1185">Reference proteome</keyword>
<dbReference type="AlphaFoldDB" id="A0A4S2H3S6"/>
<evidence type="ECO:0000313" key="2">
    <source>
        <dbReference type="EMBL" id="TGY90028.1"/>
    </source>
</evidence>
<organism evidence="2 3">
    <name type="scientific">Marinicauda algicola</name>
    <dbReference type="NCBI Taxonomy" id="2029849"/>
    <lineage>
        <taxon>Bacteria</taxon>
        <taxon>Pseudomonadati</taxon>
        <taxon>Pseudomonadota</taxon>
        <taxon>Alphaproteobacteria</taxon>
        <taxon>Maricaulales</taxon>
        <taxon>Maricaulaceae</taxon>
        <taxon>Marinicauda</taxon>
    </lineage>
</organism>
<feature type="transmembrane region" description="Helical" evidence="1">
    <location>
        <begin position="6"/>
        <end position="27"/>
    </location>
</feature>
<dbReference type="OrthoDB" id="9808658at2"/>
<dbReference type="RefSeq" id="WP_135994525.1">
    <property type="nucleotide sequence ID" value="NZ_CP071057.1"/>
</dbReference>
<sequence>MTDWPITWIIAAIAALIGTAMGLASFVRPRWGANVVRLAVREDRPGGWAEFRASYGLGFALLHASVLLTLAMSAQAGEGSVIGTSFAVAVYWLGMGIGRLTSMALDAGKGTRTGYNLFSVGFEFVLGAMLLAPFAGHIGR</sequence>
<proteinExistence type="predicted"/>
<dbReference type="EMBL" id="SRXW01000001">
    <property type="protein sequence ID" value="TGY90028.1"/>
    <property type="molecule type" value="Genomic_DNA"/>
</dbReference>
<keyword evidence="1" id="KW-1133">Transmembrane helix</keyword>
<feature type="transmembrane region" description="Helical" evidence="1">
    <location>
        <begin position="53"/>
        <end position="74"/>
    </location>
</feature>
<gene>
    <name evidence="2" type="ORF">E5163_02540</name>
</gene>
<feature type="transmembrane region" description="Helical" evidence="1">
    <location>
        <begin position="114"/>
        <end position="135"/>
    </location>
</feature>
<evidence type="ECO:0000256" key="1">
    <source>
        <dbReference type="SAM" id="Phobius"/>
    </source>
</evidence>
<evidence type="ECO:0000313" key="3">
    <source>
        <dbReference type="Proteomes" id="UP000308054"/>
    </source>
</evidence>
<comment type="caution">
    <text evidence="2">The sequence shown here is derived from an EMBL/GenBank/DDBJ whole genome shotgun (WGS) entry which is preliminary data.</text>
</comment>
<accession>A0A4S2H3S6</accession>
<keyword evidence="1" id="KW-0472">Membrane</keyword>
<feature type="transmembrane region" description="Helical" evidence="1">
    <location>
        <begin position="80"/>
        <end position="102"/>
    </location>
</feature>
<keyword evidence="1" id="KW-0812">Transmembrane</keyword>
<name>A0A4S2H3S6_9PROT</name>
<reference evidence="2 3" key="1">
    <citation type="journal article" date="2017" name="Int. J. Syst. Evol. Microbiol.">
        <title>Marinicauda algicola sp. nov., isolated from a marine red alga Rhodosorus marinus.</title>
        <authorList>
            <person name="Jeong S.E."/>
            <person name="Jeon S.H."/>
            <person name="Chun B.H."/>
            <person name="Kim D.W."/>
            <person name="Jeon C.O."/>
        </authorList>
    </citation>
    <scope>NUCLEOTIDE SEQUENCE [LARGE SCALE GENOMIC DNA]</scope>
    <source>
        <strain evidence="2 3">JCM 31718</strain>
    </source>
</reference>
<dbReference type="Proteomes" id="UP000308054">
    <property type="component" value="Unassembled WGS sequence"/>
</dbReference>